<dbReference type="AlphaFoldDB" id="A0A1S3Z552"/>
<gene>
    <name evidence="1" type="primary">LOC107782884</name>
</gene>
<dbReference type="PANTHER" id="PTHR46238:SF8">
    <property type="entry name" value="ENDONUCLEASE_EXONUCLEASE_PHOSPHATASE DOMAIN-CONTAINING PROTEIN"/>
    <property type="match status" value="1"/>
</dbReference>
<dbReference type="KEGG" id="nta:107782884"/>
<sequence>MLDGAECWLVKKSHVQKMKVAEMRMLRRMYGHTRKDQVRNEVIRDKVGVAPVEDKLRESRLRWFRHVKRRDINVPVRRCERWTIARQMRGRGRLKSTAKRQWYNNEAKDLNNLAEVIFPGREAENDKTHSPS</sequence>
<evidence type="ECO:0008006" key="2">
    <source>
        <dbReference type="Google" id="ProtNLM"/>
    </source>
</evidence>
<name>A0A1S3Z552_TOBAC</name>
<proteinExistence type="predicted"/>
<dbReference type="PaxDb" id="4097-A0A1S3Z552"/>
<dbReference type="RefSeq" id="XP_016459342.1">
    <property type="nucleotide sequence ID" value="XM_016603856.1"/>
</dbReference>
<reference evidence="1" key="1">
    <citation type="submission" date="2025-08" db="UniProtKB">
        <authorList>
            <consortium name="RefSeq"/>
        </authorList>
    </citation>
    <scope>IDENTIFICATION</scope>
</reference>
<protein>
    <recommendedName>
        <fullName evidence="2">Ataxia telangiectasia mutated family protein</fullName>
    </recommendedName>
</protein>
<organism evidence="1">
    <name type="scientific">Nicotiana tabacum</name>
    <name type="common">Common tobacco</name>
    <dbReference type="NCBI Taxonomy" id="4097"/>
    <lineage>
        <taxon>Eukaryota</taxon>
        <taxon>Viridiplantae</taxon>
        <taxon>Streptophyta</taxon>
        <taxon>Embryophyta</taxon>
        <taxon>Tracheophyta</taxon>
        <taxon>Spermatophyta</taxon>
        <taxon>Magnoliopsida</taxon>
        <taxon>eudicotyledons</taxon>
        <taxon>Gunneridae</taxon>
        <taxon>Pentapetalae</taxon>
        <taxon>asterids</taxon>
        <taxon>lamiids</taxon>
        <taxon>Solanales</taxon>
        <taxon>Solanaceae</taxon>
        <taxon>Nicotianoideae</taxon>
        <taxon>Nicotianeae</taxon>
        <taxon>Nicotiana</taxon>
    </lineage>
</organism>
<dbReference type="STRING" id="4097.A0A1S3Z552"/>
<dbReference type="PANTHER" id="PTHR46238">
    <property type="entry name" value="REVERSE TRANSCRIPTASE DOMAIN-CONTAINING PROTEIN"/>
    <property type="match status" value="1"/>
</dbReference>
<accession>A0A1S3Z552</accession>
<evidence type="ECO:0000313" key="1">
    <source>
        <dbReference type="RefSeq" id="XP_016459342.1"/>
    </source>
</evidence>
<dbReference type="OrthoDB" id="1303839at2759"/>